<keyword evidence="1" id="KW-0175">Coiled coil</keyword>
<feature type="region of interest" description="Disordered" evidence="2">
    <location>
        <begin position="350"/>
        <end position="383"/>
    </location>
</feature>
<dbReference type="OMA" id="YLFQAPM"/>
<reference evidence="4" key="3">
    <citation type="submission" date="2015-06" db="UniProtKB">
        <authorList>
            <consortium name="EnsemblMetazoa"/>
        </authorList>
    </citation>
    <scope>IDENTIFICATION</scope>
</reference>
<evidence type="ECO:0000313" key="4">
    <source>
        <dbReference type="EnsemblMetazoa" id="CapteP227759"/>
    </source>
</evidence>
<protein>
    <submittedName>
        <fullName evidence="3 4">Uncharacterized protein</fullName>
    </submittedName>
</protein>
<dbReference type="OrthoDB" id="9992186at2759"/>
<feature type="compositionally biased region" description="Polar residues" evidence="2">
    <location>
        <begin position="160"/>
        <end position="169"/>
    </location>
</feature>
<proteinExistence type="predicted"/>
<feature type="coiled-coil region" evidence="1">
    <location>
        <begin position="109"/>
        <end position="136"/>
    </location>
</feature>
<evidence type="ECO:0000313" key="3">
    <source>
        <dbReference type="EMBL" id="ELT90162.1"/>
    </source>
</evidence>
<feature type="compositionally biased region" description="Basic and acidic residues" evidence="2">
    <location>
        <begin position="170"/>
        <end position="180"/>
    </location>
</feature>
<reference evidence="3 5" key="2">
    <citation type="journal article" date="2013" name="Nature">
        <title>Insights into bilaterian evolution from three spiralian genomes.</title>
        <authorList>
            <person name="Simakov O."/>
            <person name="Marletaz F."/>
            <person name="Cho S.J."/>
            <person name="Edsinger-Gonzales E."/>
            <person name="Havlak P."/>
            <person name="Hellsten U."/>
            <person name="Kuo D.H."/>
            <person name="Larsson T."/>
            <person name="Lv J."/>
            <person name="Arendt D."/>
            <person name="Savage R."/>
            <person name="Osoegawa K."/>
            <person name="de Jong P."/>
            <person name="Grimwood J."/>
            <person name="Chapman J.A."/>
            <person name="Shapiro H."/>
            <person name="Aerts A."/>
            <person name="Otillar R.P."/>
            <person name="Terry A.Y."/>
            <person name="Boore J.L."/>
            <person name="Grigoriev I.V."/>
            <person name="Lindberg D.R."/>
            <person name="Seaver E.C."/>
            <person name="Weisblat D.A."/>
            <person name="Putnam N.H."/>
            <person name="Rokhsar D.S."/>
        </authorList>
    </citation>
    <scope>NUCLEOTIDE SEQUENCE</scope>
    <source>
        <strain evidence="3 5">I ESC-2004</strain>
    </source>
</reference>
<evidence type="ECO:0000256" key="2">
    <source>
        <dbReference type="SAM" id="MobiDB-lite"/>
    </source>
</evidence>
<dbReference type="Proteomes" id="UP000014760">
    <property type="component" value="Unassembled WGS sequence"/>
</dbReference>
<accession>R7T9G3</accession>
<feature type="region of interest" description="Disordered" evidence="2">
    <location>
        <begin position="147"/>
        <end position="216"/>
    </location>
</feature>
<keyword evidence="5" id="KW-1185">Reference proteome</keyword>
<dbReference type="EnsemblMetazoa" id="CapteT227759">
    <property type="protein sequence ID" value="CapteP227759"/>
    <property type="gene ID" value="CapteG227759"/>
</dbReference>
<reference evidence="5" key="1">
    <citation type="submission" date="2012-12" db="EMBL/GenBank/DDBJ databases">
        <authorList>
            <person name="Hellsten U."/>
            <person name="Grimwood J."/>
            <person name="Chapman J.A."/>
            <person name="Shapiro H."/>
            <person name="Aerts A."/>
            <person name="Otillar R.P."/>
            <person name="Terry A.Y."/>
            <person name="Boore J.L."/>
            <person name="Simakov O."/>
            <person name="Marletaz F."/>
            <person name="Cho S.-J."/>
            <person name="Edsinger-Gonzales E."/>
            <person name="Havlak P."/>
            <person name="Kuo D.-H."/>
            <person name="Larsson T."/>
            <person name="Lv J."/>
            <person name="Arendt D."/>
            <person name="Savage R."/>
            <person name="Osoegawa K."/>
            <person name="de Jong P."/>
            <person name="Lindberg D.R."/>
            <person name="Seaver E.C."/>
            <person name="Weisblat D.A."/>
            <person name="Putnam N.H."/>
            <person name="Grigoriev I.V."/>
            <person name="Rokhsar D.S."/>
        </authorList>
    </citation>
    <scope>NUCLEOTIDE SEQUENCE</scope>
    <source>
        <strain evidence="5">I ESC-2004</strain>
    </source>
</reference>
<sequence>MVDMQEEKLENGEETKNEEKDIVMQNEEIEASAGQKKKKMQLTPEEQRIVYELRSNLAQRTHDQNTKLSGELAMHRNLAEMRRRQQERVYSTRVEPDEKLSRINAIKLMRMYERRAKEAEMRANQLEEDLNASRDLAKRYHDMYVQEKEKATERERTKSRPNTAKPSNQESKKDEGENKKPLPRSKSAKGASEEKEVETPQRAKTANGHVTEDDLQDDEAVFKRHVEMIAETRAMKATSPIRITDIVRKSECLILENERLKREVKKLVFDNTELIKRVKNSTADRTKLMNCIGTSEQARCELVKRLQQERQKHQRLNRSMNKQASEWIQYRKGMQDKDEQRRWAQVGFSCPSGAEERSSGHSAKRNVYKPRSMFPVEQYSAQH</sequence>
<dbReference type="EMBL" id="AMQN01014536">
    <property type="status" value="NOT_ANNOTATED_CDS"/>
    <property type="molecule type" value="Genomic_DNA"/>
</dbReference>
<evidence type="ECO:0000256" key="1">
    <source>
        <dbReference type="SAM" id="Coils"/>
    </source>
</evidence>
<feature type="region of interest" description="Disordered" evidence="2">
    <location>
        <begin position="1"/>
        <end position="22"/>
    </location>
</feature>
<feature type="compositionally biased region" description="Basic and acidic residues" evidence="2">
    <location>
        <begin position="191"/>
        <end position="201"/>
    </location>
</feature>
<dbReference type="EMBL" id="KB311044">
    <property type="protein sequence ID" value="ELT90162.1"/>
    <property type="molecule type" value="Genomic_DNA"/>
</dbReference>
<organism evidence="3">
    <name type="scientific">Capitella teleta</name>
    <name type="common">Polychaete worm</name>
    <dbReference type="NCBI Taxonomy" id="283909"/>
    <lineage>
        <taxon>Eukaryota</taxon>
        <taxon>Metazoa</taxon>
        <taxon>Spiralia</taxon>
        <taxon>Lophotrochozoa</taxon>
        <taxon>Annelida</taxon>
        <taxon>Polychaeta</taxon>
        <taxon>Sedentaria</taxon>
        <taxon>Scolecida</taxon>
        <taxon>Capitellidae</taxon>
        <taxon>Capitella</taxon>
    </lineage>
</organism>
<name>R7T9G3_CAPTE</name>
<dbReference type="AlphaFoldDB" id="R7T9G3"/>
<feature type="compositionally biased region" description="Basic and acidic residues" evidence="2">
    <location>
        <begin position="147"/>
        <end position="158"/>
    </location>
</feature>
<gene>
    <name evidence="3" type="ORF">CAPTEDRAFT_227759</name>
</gene>
<evidence type="ECO:0000313" key="5">
    <source>
        <dbReference type="Proteomes" id="UP000014760"/>
    </source>
</evidence>
<dbReference type="HOGENOM" id="CLU_722085_0_0_1"/>